<evidence type="ECO:0000313" key="2">
    <source>
        <dbReference type="EMBL" id="SNR72808.1"/>
    </source>
</evidence>
<sequence length="981" mass="111215">MRFFQRSIAVLSITTISMIGSIAINSYAETTLLKEELKIKGYLFSFRLKSFKKTEDAFNFIKKLPFEVRKSCFIFENTSGEFEVRCFLFKSKKALNAKRKLLEKFRLNYKEVKTPDIFLYSYQLITTSDKKRAEKFLNSLPEVLRKQASIYKTDSGFYTVRIFLSETPKEVKKKIKLFANLIKRYKGTIVPTSPIKVRKKPPAQKQYKEKTTPKEETKQIVVIKKKSNKTAEVVIKAFPTMVATPEERRKKTLKLKPLSEKEIKSEEISFIKKQKEEEKVLKKKLKMIIEESQKLKRKEKEKKKTEILTKKEKKVKIVIPKKEPFKTGEIKFKPIFPQIDRNILFSAYWNYGTNIKDGTSSSFINEGYSLSLPGEITDGIKYSFSLTYSKFYPDDNTWQSTVRPYLSTRLSNDIFTLSSSVGLTKTESSEGRNDKATNYNVNFSSGWNPKYPYLSINLSKNKSLSNTTDSESNSQRVSTGYTYKNRIGITYSFSHSKNTDYIRDTFNENTNHNIGIFGKRSFLNGKVFVSVSENLYFSNNRYSVKIVEGNYYSKIIDVSGLSGVDSTPITSSLTPNALLTDGDYNTSAGVNLQTPYENIAIETNYNPVDMILVYIGGNLTDTDISTFVWDIYTSNDGNVWTLISTNAPFTYDNQTKIIQFLLPTTITTNYIKLVLKITAAANTGYVTEIEAYKKTTAINTDTVESSTYGDTTRANIRLQLPYKLAYFLNYERTSREGEEFTSKITNNLSRNWKYRYYLINAGISRTDSFMKDQEKRTSQSVNLNLKATPLHTLSWRAGASYTENFIGSEKTTSAITLTSGVNARLFTGLNTEISGTATHATNEITGTSDTAYSLRVSANAKLYPTLSASASVQHNVATETTDIISLSSTWTPSDILRLTVSQGFVLITNGENTSSTSANISIVPRGGDIKYNFGISSSNGNTNYRGSIYWQISDYFVTNGYVKYEDSSKTTTAGVNLNARW</sequence>
<dbReference type="Gene3D" id="2.60.120.260">
    <property type="entry name" value="Galactose-binding domain-like"/>
    <property type="match status" value="1"/>
</dbReference>
<feature type="coiled-coil region" evidence="1">
    <location>
        <begin position="271"/>
        <end position="308"/>
    </location>
</feature>
<keyword evidence="3" id="KW-1185">Reference proteome</keyword>
<dbReference type="EMBL" id="FZOB01000004">
    <property type="protein sequence ID" value="SNR72808.1"/>
    <property type="molecule type" value="Genomic_DNA"/>
</dbReference>
<keyword evidence="1" id="KW-0175">Coiled coil</keyword>
<dbReference type="RefSeq" id="WP_219350069.1">
    <property type="nucleotide sequence ID" value="NZ_FZOB01000004.1"/>
</dbReference>
<evidence type="ECO:0000256" key="1">
    <source>
        <dbReference type="SAM" id="Coils"/>
    </source>
</evidence>
<name>A0A238YPR9_9BACT</name>
<organism evidence="2 3">
    <name type="scientific">Desulfurobacterium atlanticum</name>
    <dbReference type="NCBI Taxonomy" id="240169"/>
    <lineage>
        <taxon>Bacteria</taxon>
        <taxon>Pseudomonadati</taxon>
        <taxon>Aquificota</taxon>
        <taxon>Aquificia</taxon>
        <taxon>Desulfurobacteriales</taxon>
        <taxon>Desulfurobacteriaceae</taxon>
        <taxon>Desulfurobacterium</taxon>
    </lineage>
</organism>
<protein>
    <submittedName>
        <fullName evidence="2">Uncharacterized protein</fullName>
    </submittedName>
</protein>
<accession>A0A238YPR9</accession>
<evidence type="ECO:0000313" key="3">
    <source>
        <dbReference type="Proteomes" id="UP000198405"/>
    </source>
</evidence>
<dbReference type="AlphaFoldDB" id="A0A238YPR9"/>
<gene>
    <name evidence="2" type="ORF">SAMN06265340_10471</name>
</gene>
<dbReference type="Proteomes" id="UP000198405">
    <property type="component" value="Unassembled WGS sequence"/>
</dbReference>
<reference evidence="3" key="1">
    <citation type="submission" date="2017-06" db="EMBL/GenBank/DDBJ databases">
        <authorList>
            <person name="Varghese N."/>
            <person name="Submissions S."/>
        </authorList>
    </citation>
    <scope>NUCLEOTIDE SEQUENCE [LARGE SCALE GENOMIC DNA]</scope>
    <source>
        <strain evidence="3">DSM 15668</strain>
    </source>
</reference>
<proteinExistence type="predicted"/>